<proteinExistence type="predicted"/>
<sequence>MKKTAKGIVPIIIYELLIILMMYGADNNLDMYFLLYVPYQYFLCSIYAFFVGRAVQKMSTVKTFTGRMMFAVLIVLLTLYNNYLWFCPDYVLRDDTYINVILSFIGFLIGEIYQYNKQQKEK</sequence>
<keyword evidence="1" id="KW-0472">Membrane</keyword>
<keyword evidence="1" id="KW-1133">Transmembrane helix</keyword>
<dbReference type="Proteomes" id="UP000289794">
    <property type="component" value="Chromosome"/>
</dbReference>
<reference evidence="2 3" key="1">
    <citation type="submission" date="2019-01" db="EMBL/GenBank/DDBJ databases">
        <title>PMF-metabolizing Aryl O-demethylase.</title>
        <authorList>
            <person name="Kim M."/>
        </authorList>
    </citation>
    <scope>NUCLEOTIDE SEQUENCE [LARGE SCALE GENOMIC DNA]</scope>
    <source>
        <strain evidence="2 3">PMF1</strain>
    </source>
</reference>
<dbReference type="AlphaFoldDB" id="A0A4P6M071"/>
<dbReference type="RefSeq" id="WP_130180910.1">
    <property type="nucleotide sequence ID" value="NZ_CP035945.1"/>
</dbReference>
<gene>
    <name evidence="2" type="ORF">PMF13cell1_02497</name>
</gene>
<accession>A0A4P6M071</accession>
<feature type="transmembrane region" description="Helical" evidence="1">
    <location>
        <begin position="97"/>
        <end position="115"/>
    </location>
</feature>
<feature type="transmembrane region" description="Helical" evidence="1">
    <location>
        <begin position="31"/>
        <end position="52"/>
    </location>
</feature>
<dbReference type="KEGG" id="bpro:PMF13cell1_02497"/>
<dbReference type="EMBL" id="CP035945">
    <property type="protein sequence ID" value="QBE96950.1"/>
    <property type="molecule type" value="Genomic_DNA"/>
</dbReference>
<evidence type="ECO:0000313" key="3">
    <source>
        <dbReference type="Proteomes" id="UP000289794"/>
    </source>
</evidence>
<protein>
    <submittedName>
        <fullName evidence="2">Uncharacterized protein</fullName>
    </submittedName>
</protein>
<feature type="transmembrane region" description="Helical" evidence="1">
    <location>
        <begin position="7"/>
        <end position="25"/>
    </location>
</feature>
<organism evidence="2 3">
    <name type="scientific">Blautia producta</name>
    <dbReference type="NCBI Taxonomy" id="33035"/>
    <lineage>
        <taxon>Bacteria</taxon>
        <taxon>Bacillati</taxon>
        <taxon>Bacillota</taxon>
        <taxon>Clostridia</taxon>
        <taxon>Lachnospirales</taxon>
        <taxon>Lachnospiraceae</taxon>
        <taxon>Blautia</taxon>
    </lineage>
</organism>
<feature type="transmembrane region" description="Helical" evidence="1">
    <location>
        <begin position="64"/>
        <end position="85"/>
    </location>
</feature>
<name>A0A4P6M071_9FIRM</name>
<evidence type="ECO:0000313" key="2">
    <source>
        <dbReference type="EMBL" id="QBE96950.1"/>
    </source>
</evidence>
<evidence type="ECO:0000256" key="1">
    <source>
        <dbReference type="SAM" id="Phobius"/>
    </source>
</evidence>
<keyword evidence="1" id="KW-0812">Transmembrane</keyword>